<accession>A0ACB7SFL7</accession>
<dbReference type="EMBL" id="CM023484">
    <property type="protein sequence ID" value="KAH6932736.1"/>
    <property type="molecule type" value="Genomic_DNA"/>
</dbReference>
<protein>
    <submittedName>
        <fullName evidence="1">Uncharacterized protein</fullName>
    </submittedName>
</protein>
<evidence type="ECO:0000313" key="1">
    <source>
        <dbReference type="EMBL" id="KAH6932736.1"/>
    </source>
</evidence>
<evidence type="ECO:0000313" key="2">
    <source>
        <dbReference type="Proteomes" id="UP000821845"/>
    </source>
</evidence>
<dbReference type="Proteomes" id="UP000821845">
    <property type="component" value="Chromosome 4"/>
</dbReference>
<reference evidence="1" key="1">
    <citation type="submission" date="2020-05" db="EMBL/GenBank/DDBJ databases">
        <title>Large-scale comparative analyses of tick genomes elucidate their genetic diversity and vector capacities.</title>
        <authorList>
            <person name="Jia N."/>
            <person name="Wang J."/>
            <person name="Shi W."/>
            <person name="Du L."/>
            <person name="Sun Y."/>
            <person name="Zhan W."/>
            <person name="Jiang J."/>
            <person name="Wang Q."/>
            <person name="Zhang B."/>
            <person name="Ji P."/>
            <person name="Sakyi L.B."/>
            <person name="Cui X."/>
            <person name="Yuan T."/>
            <person name="Jiang B."/>
            <person name="Yang W."/>
            <person name="Lam T.T.-Y."/>
            <person name="Chang Q."/>
            <person name="Ding S."/>
            <person name="Wang X."/>
            <person name="Zhu J."/>
            <person name="Ruan X."/>
            <person name="Zhao L."/>
            <person name="Wei J."/>
            <person name="Que T."/>
            <person name="Du C."/>
            <person name="Cheng J."/>
            <person name="Dai P."/>
            <person name="Han X."/>
            <person name="Huang E."/>
            <person name="Gao Y."/>
            <person name="Liu J."/>
            <person name="Shao H."/>
            <person name="Ye R."/>
            <person name="Li L."/>
            <person name="Wei W."/>
            <person name="Wang X."/>
            <person name="Wang C."/>
            <person name="Yang T."/>
            <person name="Huo Q."/>
            <person name="Li W."/>
            <person name="Guo W."/>
            <person name="Chen H."/>
            <person name="Zhou L."/>
            <person name="Ni X."/>
            <person name="Tian J."/>
            <person name="Zhou Y."/>
            <person name="Sheng Y."/>
            <person name="Liu T."/>
            <person name="Pan Y."/>
            <person name="Xia L."/>
            <person name="Li J."/>
            <person name="Zhao F."/>
            <person name="Cao W."/>
        </authorList>
    </citation>
    <scope>NUCLEOTIDE SEQUENCE</scope>
    <source>
        <strain evidence="1">Hyas-2018</strain>
    </source>
</reference>
<comment type="caution">
    <text evidence="1">The sequence shown here is derived from an EMBL/GenBank/DDBJ whole genome shotgun (WGS) entry which is preliminary data.</text>
</comment>
<name>A0ACB7SFL7_HYAAI</name>
<organism evidence="1 2">
    <name type="scientific">Hyalomma asiaticum</name>
    <name type="common">Tick</name>
    <dbReference type="NCBI Taxonomy" id="266040"/>
    <lineage>
        <taxon>Eukaryota</taxon>
        <taxon>Metazoa</taxon>
        <taxon>Ecdysozoa</taxon>
        <taxon>Arthropoda</taxon>
        <taxon>Chelicerata</taxon>
        <taxon>Arachnida</taxon>
        <taxon>Acari</taxon>
        <taxon>Parasitiformes</taxon>
        <taxon>Ixodida</taxon>
        <taxon>Ixodoidea</taxon>
        <taxon>Ixodidae</taxon>
        <taxon>Hyalomminae</taxon>
        <taxon>Hyalomma</taxon>
    </lineage>
</organism>
<sequence length="363" mass="42467">MRYFQQKADPSPSKPRAPQYCQYFHLAKPFWFVLGIVCGILAWRYLREWSGLSESADPLRYSLFRADIADRAFLFVAVLSYQQNDALRDAARRTWLKRKPKYYRGHPFSVVHRFFVGSLGVSSERRIALEREALANRDLVLLEGVPDSFDNRTFKVLQAFLWVHANYKCKFLLKVNDNSFARLDAIAVELDIYRLGPRSNLLCWGFFAGYAPVARSGTWAEPVWFLSDRYLPYPCGGGYVIAWMPLVYLSHVWKLLDMYANDDVALGVWLAPLMLNRTHDRRFDTERESRGCFNSYLVTHQQTVAMMEEKYKNLMEHGVLCREEVQLRKSYEYDQKARLSQCCVRNISDIRMPKGKEKGRQQD</sequence>
<gene>
    <name evidence="1" type="ORF">HPB50_009057</name>
</gene>
<proteinExistence type="predicted"/>
<keyword evidence="2" id="KW-1185">Reference proteome</keyword>